<dbReference type="PANTHER" id="PTHR24421">
    <property type="entry name" value="NITRATE/NITRITE SENSOR PROTEIN NARX-RELATED"/>
    <property type="match status" value="1"/>
</dbReference>
<dbReference type="InterPro" id="IPR019734">
    <property type="entry name" value="TPR_rpt"/>
</dbReference>
<evidence type="ECO:0000256" key="5">
    <source>
        <dbReference type="ARBA" id="ARBA00022741"/>
    </source>
</evidence>
<dbReference type="CDD" id="cd16917">
    <property type="entry name" value="HATPase_UhpB-NarQ-NarX-like"/>
    <property type="match status" value="1"/>
</dbReference>
<dbReference type="InterPro" id="IPR003594">
    <property type="entry name" value="HATPase_dom"/>
</dbReference>
<dbReference type="PROSITE" id="PS50005">
    <property type="entry name" value="TPR"/>
    <property type="match status" value="1"/>
</dbReference>
<keyword evidence="11" id="KW-0812">Transmembrane</keyword>
<dbReference type="Pfam" id="PF13181">
    <property type="entry name" value="TPR_8"/>
    <property type="match status" value="1"/>
</dbReference>
<comment type="caution">
    <text evidence="13">The sequence shown here is derived from an EMBL/GenBank/DDBJ whole genome shotgun (WGS) entry which is preliminary data.</text>
</comment>
<comment type="catalytic activity">
    <reaction evidence="1">
        <text>ATP + protein L-histidine = ADP + protein N-phospho-L-histidine.</text>
        <dbReference type="EC" id="2.7.13.3"/>
    </reaction>
</comment>
<dbReference type="InterPro" id="IPR050482">
    <property type="entry name" value="Sensor_HK_TwoCompSys"/>
</dbReference>
<evidence type="ECO:0000256" key="3">
    <source>
        <dbReference type="ARBA" id="ARBA00022553"/>
    </source>
</evidence>
<evidence type="ECO:0000256" key="7">
    <source>
        <dbReference type="ARBA" id="ARBA00022840"/>
    </source>
</evidence>
<dbReference type="SUPFAM" id="SSF48452">
    <property type="entry name" value="TPR-like"/>
    <property type="match status" value="1"/>
</dbReference>
<dbReference type="Pfam" id="PF07730">
    <property type="entry name" value="HisKA_3"/>
    <property type="match status" value="1"/>
</dbReference>
<dbReference type="EC" id="2.7.13.3" evidence="2"/>
<dbReference type="SMART" id="SM00387">
    <property type="entry name" value="HATPase_c"/>
    <property type="match status" value="1"/>
</dbReference>
<keyword evidence="8" id="KW-0902">Two-component regulatory system</keyword>
<feature type="repeat" description="TPR" evidence="9">
    <location>
        <begin position="50"/>
        <end position="83"/>
    </location>
</feature>
<dbReference type="GO" id="GO:0016020">
    <property type="term" value="C:membrane"/>
    <property type="evidence" value="ECO:0007669"/>
    <property type="project" value="InterPro"/>
</dbReference>
<keyword evidence="11" id="KW-0472">Membrane</keyword>
<dbReference type="InterPro" id="IPR011712">
    <property type="entry name" value="Sig_transdc_His_kin_sub3_dim/P"/>
</dbReference>
<evidence type="ECO:0000313" key="14">
    <source>
        <dbReference type="Proteomes" id="UP001241110"/>
    </source>
</evidence>
<evidence type="ECO:0000256" key="8">
    <source>
        <dbReference type="ARBA" id="ARBA00023012"/>
    </source>
</evidence>
<evidence type="ECO:0000313" key="13">
    <source>
        <dbReference type="EMBL" id="MDJ1484141.1"/>
    </source>
</evidence>
<keyword evidence="4" id="KW-0808">Transferase</keyword>
<evidence type="ECO:0000259" key="12">
    <source>
        <dbReference type="PROSITE" id="PS50109"/>
    </source>
</evidence>
<evidence type="ECO:0000256" key="6">
    <source>
        <dbReference type="ARBA" id="ARBA00022777"/>
    </source>
</evidence>
<keyword evidence="11" id="KW-1133">Transmembrane helix</keyword>
<dbReference type="InterPro" id="IPR005467">
    <property type="entry name" value="His_kinase_dom"/>
</dbReference>
<dbReference type="GO" id="GO:0005524">
    <property type="term" value="F:ATP binding"/>
    <property type="evidence" value="ECO:0007669"/>
    <property type="project" value="UniProtKB-KW"/>
</dbReference>
<keyword evidence="7" id="KW-0067">ATP-binding</keyword>
<dbReference type="Gene3D" id="1.20.5.1930">
    <property type="match status" value="1"/>
</dbReference>
<dbReference type="InterPro" id="IPR011990">
    <property type="entry name" value="TPR-like_helical_dom_sf"/>
</dbReference>
<organism evidence="13 14">
    <name type="scientific">Xanthocytophaga flava</name>
    <dbReference type="NCBI Taxonomy" id="3048013"/>
    <lineage>
        <taxon>Bacteria</taxon>
        <taxon>Pseudomonadati</taxon>
        <taxon>Bacteroidota</taxon>
        <taxon>Cytophagia</taxon>
        <taxon>Cytophagales</taxon>
        <taxon>Rhodocytophagaceae</taxon>
        <taxon>Xanthocytophaga</taxon>
    </lineage>
</organism>
<dbReference type="GO" id="GO:0000155">
    <property type="term" value="F:phosphorelay sensor kinase activity"/>
    <property type="evidence" value="ECO:0007669"/>
    <property type="project" value="InterPro"/>
</dbReference>
<proteinExistence type="predicted"/>
<protein>
    <recommendedName>
        <fullName evidence="2">histidine kinase</fullName>
        <ecNumber evidence="2">2.7.13.3</ecNumber>
    </recommendedName>
</protein>
<dbReference type="Proteomes" id="UP001241110">
    <property type="component" value="Unassembled WGS sequence"/>
</dbReference>
<dbReference type="InterPro" id="IPR036890">
    <property type="entry name" value="HATPase_C_sf"/>
</dbReference>
<dbReference type="Gene3D" id="1.25.40.10">
    <property type="entry name" value="Tetratricopeptide repeat domain"/>
    <property type="match status" value="2"/>
</dbReference>
<reference evidence="13" key="1">
    <citation type="submission" date="2023-05" db="EMBL/GenBank/DDBJ databases">
        <authorList>
            <person name="Zhang X."/>
        </authorList>
    </citation>
    <scope>NUCLEOTIDE SEQUENCE</scope>
    <source>
        <strain evidence="13">YF14B1</strain>
    </source>
</reference>
<dbReference type="RefSeq" id="WP_313985022.1">
    <property type="nucleotide sequence ID" value="NZ_JASJOS010000013.1"/>
</dbReference>
<dbReference type="SMART" id="SM00028">
    <property type="entry name" value="TPR"/>
    <property type="match status" value="4"/>
</dbReference>
<dbReference type="PROSITE" id="PS50109">
    <property type="entry name" value="HIS_KIN"/>
    <property type="match status" value="1"/>
</dbReference>
<dbReference type="PANTHER" id="PTHR24421:SF10">
    <property type="entry name" value="NITRATE_NITRITE SENSOR PROTEIN NARQ"/>
    <property type="match status" value="1"/>
</dbReference>
<dbReference type="Gene3D" id="3.30.565.10">
    <property type="entry name" value="Histidine kinase-like ATPase, C-terminal domain"/>
    <property type="match status" value="1"/>
</dbReference>
<name>A0AAE3U949_9BACT</name>
<feature type="domain" description="Histidine kinase" evidence="12">
    <location>
        <begin position="478"/>
        <end position="669"/>
    </location>
</feature>
<keyword evidence="9" id="KW-0802">TPR repeat</keyword>
<accession>A0AAE3U949</accession>
<evidence type="ECO:0000256" key="11">
    <source>
        <dbReference type="SAM" id="Phobius"/>
    </source>
</evidence>
<evidence type="ECO:0000256" key="10">
    <source>
        <dbReference type="SAM" id="Coils"/>
    </source>
</evidence>
<feature type="coiled-coil region" evidence="10">
    <location>
        <begin position="370"/>
        <end position="397"/>
    </location>
</feature>
<feature type="transmembrane region" description="Helical" evidence="11">
    <location>
        <begin position="412"/>
        <end position="435"/>
    </location>
</feature>
<keyword evidence="3" id="KW-0597">Phosphoprotein</keyword>
<evidence type="ECO:0000256" key="1">
    <source>
        <dbReference type="ARBA" id="ARBA00000085"/>
    </source>
</evidence>
<dbReference type="GO" id="GO:0046983">
    <property type="term" value="F:protein dimerization activity"/>
    <property type="evidence" value="ECO:0007669"/>
    <property type="project" value="InterPro"/>
</dbReference>
<dbReference type="AlphaFoldDB" id="A0AAE3U949"/>
<dbReference type="EMBL" id="JASJOS010000013">
    <property type="protein sequence ID" value="MDJ1484141.1"/>
    <property type="molecule type" value="Genomic_DNA"/>
</dbReference>
<keyword evidence="6 13" id="KW-0418">Kinase</keyword>
<evidence type="ECO:0000256" key="2">
    <source>
        <dbReference type="ARBA" id="ARBA00012438"/>
    </source>
</evidence>
<evidence type="ECO:0000256" key="4">
    <source>
        <dbReference type="ARBA" id="ARBA00022679"/>
    </source>
</evidence>
<dbReference type="SUPFAM" id="SSF55874">
    <property type="entry name" value="ATPase domain of HSP90 chaperone/DNA topoisomerase II/histidine kinase"/>
    <property type="match status" value="1"/>
</dbReference>
<keyword evidence="5" id="KW-0547">Nucleotide-binding</keyword>
<keyword evidence="10" id="KW-0175">Coiled coil</keyword>
<sequence length="669" mass="76036">MLKKLFLLVIYSVISFQVFSQVVYSLGDERGYISQLEQQTQQAQSDSMRAAAYFRLSLFYRRINDLQKANDAYQKGARLGQKYPFLKAASSYYQTISQFATTDIFTLEKNIRKADSLLQPFKNAEAYKLRGVLWHTYGIIQQIKGDEKGAMDAFVNKAVPYSQQSGDGIVLGKAYKGVGIIFMNLDQREKAASYLLQSVQSEEKAPSDNPLRQVELVETYITAGENYVYLKQYKAAKEVLNKAQSILKNYPRSNLYLIYYYAEGIYFDHLNQHQQAIDSFDKGITLAKNLSALHALNRLFHAKYKALSNQKEYKKAVLVLNELIENPALLIQDRKLYYKEMYTTYAQLNDTQKAYQWAKQYITLSDSLYETKFQKDIVELETKYKNAENEKKIAVLQAAKEKSALESKNQRLLTGLLGVSSLVLLSTALFALALYRNSRKLSQQKELNYQQQLKETKQTQQIQLTQALMQGEEKERKRLATDLHDGLGGMLAGIKINLSRIAGNDGRSGSELDKILNQLDVSTNELRRIARNMMPESLLQLGLESALRDMCDSMTTDKTQISFEAFDIDTKLPKETQVNIYRIVQELLTNAIKHANASEIIVQCSQNESIFFITLEDNGQGFDPVAKGLKSGIGLTNIQNRVEYLKGKLDISSALSEGTTINIEFDVAY</sequence>
<gene>
    <name evidence="13" type="ORF">QNI16_26825</name>
</gene>
<dbReference type="Pfam" id="PF02518">
    <property type="entry name" value="HATPase_c"/>
    <property type="match status" value="1"/>
</dbReference>
<evidence type="ECO:0000256" key="9">
    <source>
        <dbReference type="PROSITE-ProRule" id="PRU00339"/>
    </source>
</evidence>